<dbReference type="InParanoid" id="A0A194QUZ6"/>
<gene>
    <name evidence="2" type="ORF">RR48_15494</name>
</gene>
<sequence length="70" mass="7202">MRRKRCGDAAAPQLSRGGDAAEAQSTGDTRRGAVRDEVSPPGSRAAPLGAGDTRGEPARPLARTLDDVDS</sequence>
<evidence type="ECO:0000256" key="1">
    <source>
        <dbReference type="SAM" id="MobiDB-lite"/>
    </source>
</evidence>
<dbReference type="Proteomes" id="UP000053240">
    <property type="component" value="Unassembled WGS sequence"/>
</dbReference>
<name>A0A194QUZ6_PAPMA</name>
<dbReference type="AlphaFoldDB" id="A0A194QUZ6"/>
<reference evidence="2 3" key="1">
    <citation type="journal article" date="2015" name="Nat. Commun.">
        <title>Outbred genome sequencing and CRISPR/Cas9 gene editing in butterflies.</title>
        <authorList>
            <person name="Li X."/>
            <person name="Fan D."/>
            <person name="Zhang W."/>
            <person name="Liu G."/>
            <person name="Zhang L."/>
            <person name="Zhao L."/>
            <person name="Fang X."/>
            <person name="Chen L."/>
            <person name="Dong Y."/>
            <person name="Chen Y."/>
            <person name="Ding Y."/>
            <person name="Zhao R."/>
            <person name="Feng M."/>
            <person name="Zhu Y."/>
            <person name="Feng Y."/>
            <person name="Jiang X."/>
            <person name="Zhu D."/>
            <person name="Xiang H."/>
            <person name="Feng X."/>
            <person name="Li S."/>
            <person name="Wang J."/>
            <person name="Zhang G."/>
            <person name="Kronforst M.R."/>
            <person name="Wang W."/>
        </authorList>
    </citation>
    <scope>NUCLEOTIDE SEQUENCE [LARGE SCALE GENOMIC DNA]</scope>
    <source>
        <strain evidence="2">Ya'a_city_454_Pm</strain>
        <tissue evidence="2">Whole body</tissue>
    </source>
</reference>
<evidence type="ECO:0000313" key="3">
    <source>
        <dbReference type="Proteomes" id="UP000053240"/>
    </source>
</evidence>
<protein>
    <submittedName>
        <fullName evidence="2">Uncharacterized protein</fullName>
    </submittedName>
</protein>
<evidence type="ECO:0000313" key="2">
    <source>
        <dbReference type="EMBL" id="KPJ09353.1"/>
    </source>
</evidence>
<dbReference type="EMBL" id="KQ461108">
    <property type="protein sequence ID" value="KPJ09353.1"/>
    <property type="molecule type" value="Genomic_DNA"/>
</dbReference>
<keyword evidence="3" id="KW-1185">Reference proteome</keyword>
<feature type="region of interest" description="Disordered" evidence="1">
    <location>
        <begin position="1"/>
        <end position="70"/>
    </location>
</feature>
<accession>A0A194QUZ6</accession>
<organism evidence="2 3">
    <name type="scientific">Papilio machaon</name>
    <name type="common">Old World swallowtail butterfly</name>
    <dbReference type="NCBI Taxonomy" id="76193"/>
    <lineage>
        <taxon>Eukaryota</taxon>
        <taxon>Metazoa</taxon>
        <taxon>Ecdysozoa</taxon>
        <taxon>Arthropoda</taxon>
        <taxon>Hexapoda</taxon>
        <taxon>Insecta</taxon>
        <taxon>Pterygota</taxon>
        <taxon>Neoptera</taxon>
        <taxon>Endopterygota</taxon>
        <taxon>Lepidoptera</taxon>
        <taxon>Glossata</taxon>
        <taxon>Ditrysia</taxon>
        <taxon>Papilionoidea</taxon>
        <taxon>Papilionidae</taxon>
        <taxon>Papilioninae</taxon>
        <taxon>Papilio</taxon>
    </lineage>
</organism>
<proteinExistence type="predicted"/>
<feature type="compositionally biased region" description="Basic and acidic residues" evidence="1">
    <location>
        <begin position="28"/>
        <end position="38"/>
    </location>
</feature>